<dbReference type="AlphaFoldDB" id="A0A067M1M4"/>
<dbReference type="InterPro" id="IPR041078">
    <property type="entry name" value="Plavaka"/>
</dbReference>
<name>A0A067M1M4_BOTB1</name>
<feature type="compositionally biased region" description="Acidic residues" evidence="1">
    <location>
        <begin position="448"/>
        <end position="461"/>
    </location>
</feature>
<keyword evidence="3" id="KW-1185">Reference proteome</keyword>
<sequence>DGAMFMPIILGSDKTTVSVATCQNEYYPLYLSTGNIHNNVRRAHRGSVVPIAFLAIPKSNREDEKDPAFHQFRRQLFHTSLSYILEPLKCNMSRPLIACCPDGHFRRIIFGLGPYIADYPEQALLASIVNGWCARCRAKYDDLEGIGEARTKVHCDRVSQAFDDDPDILWHTYGIVLDVPPFTDDFPRADISELLAPDLLQQVIKGVFKDHLVEWIWNFLKLEHGEAQAERIMDDIDQRIAAAPPFLHLRRFPDGRKFQQWTGDDSKALMKVLLPALVGHLPPAIIRCIRSFLDLCYLLRRYSHDQDSLKQIDTTLAEFHHHREHFHRTGTRLDFSLPRQHSLVHYHHLIEEFGSPNGLCSSITESRHITAVKEPWHQSGKYQALRQMLETNQRLDKLTAARSHLSEQGFLQGTVLSDAIDNLIGSRDDGVHLEDGSDSVSDHNAAEETGDDEDDDGEPVDDYAAAGAEVQMSLQTPHTSVGDSSTK</sequence>
<reference evidence="3" key="1">
    <citation type="journal article" date="2014" name="Proc. Natl. Acad. Sci. U.S.A.">
        <title>Extensive sampling of basidiomycete genomes demonstrates inadequacy of the white-rot/brown-rot paradigm for wood decay fungi.</title>
        <authorList>
            <person name="Riley R."/>
            <person name="Salamov A.A."/>
            <person name="Brown D.W."/>
            <person name="Nagy L.G."/>
            <person name="Floudas D."/>
            <person name="Held B.W."/>
            <person name="Levasseur A."/>
            <person name="Lombard V."/>
            <person name="Morin E."/>
            <person name="Otillar R."/>
            <person name="Lindquist E.A."/>
            <person name="Sun H."/>
            <person name="LaButti K.M."/>
            <person name="Schmutz J."/>
            <person name="Jabbour D."/>
            <person name="Luo H."/>
            <person name="Baker S.E."/>
            <person name="Pisabarro A.G."/>
            <person name="Walton J.D."/>
            <person name="Blanchette R.A."/>
            <person name="Henrissat B."/>
            <person name="Martin F."/>
            <person name="Cullen D."/>
            <person name="Hibbett D.S."/>
            <person name="Grigoriev I.V."/>
        </authorList>
    </citation>
    <scope>NUCLEOTIDE SEQUENCE [LARGE SCALE GENOMIC DNA]</scope>
    <source>
        <strain evidence="3">FD-172 SS1</strain>
    </source>
</reference>
<dbReference type="InParanoid" id="A0A067M1M4"/>
<feature type="region of interest" description="Disordered" evidence="1">
    <location>
        <begin position="427"/>
        <end position="487"/>
    </location>
</feature>
<gene>
    <name evidence="2" type="ORF">BOTBODRAFT_122748</name>
</gene>
<feature type="compositionally biased region" description="Polar residues" evidence="1">
    <location>
        <begin position="472"/>
        <end position="487"/>
    </location>
</feature>
<evidence type="ECO:0000313" key="3">
    <source>
        <dbReference type="Proteomes" id="UP000027195"/>
    </source>
</evidence>
<dbReference type="Proteomes" id="UP000027195">
    <property type="component" value="Unassembled WGS sequence"/>
</dbReference>
<feature type="compositionally biased region" description="Basic and acidic residues" evidence="1">
    <location>
        <begin position="427"/>
        <end position="446"/>
    </location>
</feature>
<dbReference type="EMBL" id="KL198318">
    <property type="protein sequence ID" value="KDQ05491.1"/>
    <property type="molecule type" value="Genomic_DNA"/>
</dbReference>
<dbReference type="HOGENOM" id="CLU_006344_14_1_1"/>
<proteinExistence type="predicted"/>
<dbReference type="Pfam" id="PF18759">
    <property type="entry name" value="Plavaka"/>
    <property type="match status" value="1"/>
</dbReference>
<dbReference type="STRING" id="930990.A0A067M1M4"/>
<evidence type="ECO:0000313" key="2">
    <source>
        <dbReference type="EMBL" id="KDQ05491.1"/>
    </source>
</evidence>
<feature type="non-terminal residue" evidence="2">
    <location>
        <position position="1"/>
    </location>
</feature>
<accession>A0A067M1M4</accession>
<organism evidence="2 3">
    <name type="scientific">Botryobasidium botryosum (strain FD-172 SS1)</name>
    <dbReference type="NCBI Taxonomy" id="930990"/>
    <lineage>
        <taxon>Eukaryota</taxon>
        <taxon>Fungi</taxon>
        <taxon>Dikarya</taxon>
        <taxon>Basidiomycota</taxon>
        <taxon>Agaricomycotina</taxon>
        <taxon>Agaricomycetes</taxon>
        <taxon>Cantharellales</taxon>
        <taxon>Botryobasidiaceae</taxon>
        <taxon>Botryobasidium</taxon>
    </lineage>
</organism>
<protein>
    <submittedName>
        <fullName evidence="2">Uncharacterized protein</fullName>
    </submittedName>
</protein>
<dbReference type="OrthoDB" id="3246013at2759"/>
<evidence type="ECO:0000256" key="1">
    <source>
        <dbReference type="SAM" id="MobiDB-lite"/>
    </source>
</evidence>